<accession>A0ABU5XTD2</accession>
<protein>
    <submittedName>
        <fullName evidence="1">Uncharacterized protein</fullName>
    </submittedName>
</protein>
<proteinExistence type="predicted"/>
<dbReference type="RefSeq" id="WP_224971133.1">
    <property type="nucleotide sequence ID" value="NZ_JAYJJU010000003.1"/>
</dbReference>
<sequence>MADKSRWERPETFAEWWQLCGQPYEAAVIKNGGVPWPMDPVRRAAAAEQLGLPADTDPMELRRALFERSKRSDQA</sequence>
<dbReference type="EMBL" id="JAYJJU010000003">
    <property type="protein sequence ID" value="MEB3031087.1"/>
    <property type="molecule type" value="Genomic_DNA"/>
</dbReference>
<name>A0ABU5XTD2_9MYCO</name>
<organism evidence="1 2">
    <name type="scientific">[Mycobacterium] nativiensis</name>
    <dbReference type="NCBI Taxonomy" id="2855503"/>
    <lineage>
        <taxon>Bacteria</taxon>
        <taxon>Bacillati</taxon>
        <taxon>Actinomycetota</taxon>
        <taxon>Actinomycetes</taxon>
        <taxon>Mycobacteriales</taxon>
        <taxon>Mycobacteriaceae</taxon>
        <taxon>Mycolicibacter</taxon>
    </lineage>
</organism>
<evidence type="ECO:0000313" key="1">
    <source>
        <dbReference type="EMBL" id="MEB3031087.1"/>
    </source>
</evidence>
<keyword evidence="2" id="KW-1185">Reference proteome</keyword>
<comment type="caution">
    <text evidence="1">The sequence shown here is derived from an EMBL/GenBank/DDBJ whole genome shotgun (WGS) entry which is preliminary data.</text>
</comment>
<dbReference type="Proteomes" id="UP001298593">
    <property type="component" value="Unassembled WGS sequence"/>
</dbReference>
<gene>
    <name evidence="1" type="ORF">KV113_05910</name>
</gene>
<evidence type="ECO:0000313" key="2">
    <source>
        <dbReference type="Proteomes" id="UP001298593"/>
    </source>
</evidence>
<reference evidence="1 2" key="1">
    <citation type="submission" date="2023-12" db="EMBL/GenBank/DDBJ databases">
        <title>Description of new species of Mycobacterium terrae complex isolated from sewage at the Sao Paulo Zoological Park Foundation in Brazil.</title>
        <authorList>
            <person name="Romagnoli C.L."/>
            <person name="Conceicao E.C."/>
            <person name="Machado E."/>
            <person name="Barreto L.B.P.F."/>
            <person name="Sharma A."/>
            <person name="Silva N.M."/>
            <person name="Marques L.E."/>
            <person name="Juliana M.A."/>
            <person name="Lourenco M.C.S."/>
            <person name="Digiampietri L.A."/>
            <person name="Suffys P.N."/>
            <person name="Viana-Niero C."/>
        </authorList>
    </citation>
    <scope>NUCLEOTIDE SEQUENCE [LARGE SCALE GENOMIC DNA]</scope>
    <source>
        <strain evidence="1 2">MYC340</strain>
    </source>
</reference>